<dbReference type="InterPro" id="IPR006086">
    <property type="entry name" value="XPG-I_dom"/>
</dbReference>
<feature type="domain" description="XPG-I" evidence="11">
    <location>
        <begin position="117"/>
        <end position="183"/>
    </location>
</feature>
<dbReference type="CDD" id="cd09868">
    <property type="entry name" value="PIN_XPG_RAD2"/>
    <property type="match status" value="1"/>
</dbReference>
<evidence type="ECO:0000256" key="8">
    <source>
        <dbReference type="ARBA" id="ARBA00023204"/>
    </source>
</evidence>
<dbReference type="SUPFAM" id="SSF88723">
    <property type="entry name" value="PIN domain-like"/>
    <property type="match status" value="1"/>
</dbReference>
<sequence length="411" mass="47448">MTVNGIWDWALLNARKINVNDLRKKTLAIDGHIWLYESVKGSQTHYKTESTYLITFFKRLMKLVEQNIKPVVVFDSLVTSPSTSQDFCQRKRRSSCYGEQYFTDFSDKVLKCQALLHKMGIKMIYATRDGEAQCAQLEVDGIVDGCITTDFDYFLFGGKNLYRIVFEDNLKDITHISIKDLAIDEKRVTRNSLVSLAILLGCDYFEKGVKGIGIATGLEAIGEFGGNPDDDPSVILDRFCSYVRAEVPERPKDSETKQKLRKRKFQFPEGFPNSDSVFEAISIYLQPKTTLFKKEEFHEILPQKMAEVEKMLRDECGWTPEKMNKEKKLPQYFLPLKKPRYQPVVEKCSEEEYKEETRKYAENRKRKTPQVIKPNLPRKRRSCKISNTNSTTSSIILDDSPNSSIEIIQID</sequence>
<keyword evidence="6" id="KW-0378">Hydrolase</keyword>
<dbReference type="GO" id="GO:0008821">
    <property type="term" value="F:crossover junction DNA endonuclease activity"/>
    <property type="evidence" value="ECO:0007669"/>
    <property type="project" value="UniProtKB-ARBA"/>
</dbReference>
<evidence type="ECO:0000256" key="3">
    <source>
        <dbReference type="ARBA" id="ARBA00022723"/>
    </source>
</evidence>
<keyword evidence="3" id="KW-0479">Metal-binding</keyword>
<evidence type="ECO:0000313" key="13">
    <source>
        <dbReference type="EMBL" id="CAI5445499.1"/>
    </source>
</evidence>
<organism evidence="13 14">
    <name type="scientific">Caenorhabditis angaria</name>
    <dbReference type="NCBI Taxonomy" id="860376"/>
    <lineage>
        <taxon>Eukaryota</taxon>
        <taxon>Metazoa</taxon>
        <taxon>Ecdysozoa</taxon>
        <taxon>Nematoda</taxon>
        <taxon>Chromadorea</taxon>
        <taxon>Rhabditida</taxon>
        <taxon>Rhabditina</taxon>
        <taxon>Rhabditomorpha</taxon>
        <taxon>Rhabditoidea</taxon>
        <taxon>Rhabditidae</taxon>
        <taxon>Peloderinae</taxon>
        <taxon>Caenorhabditis</taxon>
    </lineage>
</organism>
<dbReference type="PANTHER" id="PTHR11081:SF59">
    <property type="entry name" value="FI23547P1"/>
    <property type="match status" value="1"/>
</dbReference>
<dbReference type="GO" id="GO:0000400">
    <property type="term" value="F:four-way junction DNA binding"/>
    <property type="evidence" value="ECO:0007669"/>
    <property type="project" value="UniProtKB-ARBA"/>
</dbReference>
<reference evidence="13" key="1">
    <citation type="submission" date="2022-11" db="EMBL/GenBank/DDBJ databases">
        <authorList>
            <person name="Kikuchi T."/>
        </authorList>
    </citation>
    <scope>NUCLEOTIDE SEQUENCE</scope>
    <source>
        <strain evidence="13">PS1010</strain>
    </source>
</reference>
<protein>
    <recommendedName>
        <fullName evidence="15">XPG-I domain-containing protein</fullName>
    </recommendedName>
</protein>
<evidence type="ECO:0000256" key="6">
    <source>
        <dbReference type="ARBA" id="ARBA00022801"/>
    </source>
</evidence>
<evidence type="ECO:0000256" key="9">
    <source>
        <dbReference type="ARBA" id="ARBA00038112"/>
    </source>
</evidence>
<dbReference type="SMART" id="SM00484">
    <property type="entry name" value="XPGI"/>
    <property type="match status" value="1"/>
</dbReference>
<evidence type="ECO:0000256" key="2">
    <source>
        <dbReference type="ARBA" id="ARBA00022722"/>
    </source>
</evidence>
<name>A0A9P1IHG6_9PELO</name>
<comment type="caution">
    <text evidence="13">The sequence shown here is derived from an EMBL/GenBank/DDBJ whole genome shotgun (WGS) entry which is preliminary data.</text>
</comment>
<comment type="cofactor">
    <cofactor evidence="1">
        <name>Mg(2+)</name>
        <dbReference type="ChEBI" id="CHEBI:18420"/>
    </cofactor>
</comment>
<comment type="similarity">
    <text evidence="9">Belongs to the XPG/RAD2 endonuclease family. GEN subfamily.</text>
</comment>
<gene>
    <name evidence="13" type="ORF">CAMP_LOCUS8136</name>
</gene>
<evidence type="ECO:0008006" key="15">
    <source>
        <dbReference type="Google" id="ProtNLM"/>
    </source>
</evidence>
<dbReference type="FunFam" id="1.10.150.20:FF:000030">
    <property type="entry name" value="Flap endonuclease GEN-like 1"/>
    <property type="match status" value="1"/>
</dbReference>
<proteinExistence type="inferred from homology"/>
<keyword evidence="5" id="KW-0227">DNA damage</keyword>
<dbReference type="InterPro" id="IPR006084">
    <property type="entry name" value="XPG/Rad2"/>
</dbReference>
<keyword evidence="4" id="KW-0255">Endonuclease</keyword>
<dbReference type="SMART" id="SM00279">
    <property type="entry name" value="HhH2"/>
    <property type="match status" value="1"/>
</dbReference>
<evidence type="ECO:0000259" key="12">
    <source>
        <dbReference type="SMART" id="SM00485"/>
    </source>
</evidence>
<feature type="domain" description="XPG N-terminal" evidence="12">
    <location>
        <begin position="1"/>
        <end position="97"/>
    </location>
</feature>
<evidence type="ECO:0000256" key="4">
    <source>
        <dbReference type="ARBA" id="ARBA00022759"/>
    </source>
</evidence>
<dbReference type="InterPro" id="IPR036279">
    <property type="entry name" value="5-3_exonuclease_C_sf"/>
</dbReference>
<dbReference type="PANTHER" id="PTHR11081">
    <property type="entry name" value="FLAP ENDONUCLEASE FAMILY MEMBER"/>
    <property type="match status" value="1"/>
</dbReference>
<evidence type="ECO:0000313" key="14">
    <source>
        <dbReference type="Proteomes" id="UP001152747"/>
    </source>
</evidence>
<dbReference type="Proteomes" id="UP001152747">
    <property type="component" value="Unassembled WGS sequence"/>
</dbReference>
<dbReference type="PRINTS" id="PR00853">
    <property type="entry name" value="XPGRADSUPER"/>
</dbReference>
<accession>A0A9P1IHG6</accession>
<feature type="compositionally biased region" description="Low complexity" evidence="10">
    <location>
        <begin position="385"/>
        <end position="396"/>
    </location>
</feature>
<dbReference type="InterPro" id="IPR008918">
    <property type="entry name" value="HhH2"/>
</dbReference>
<feature type="region of interest" description="Disordered" evidence="10">
    <location>
        <begin position="358"/>
        <end position="398"/>
    </location>
</feature>
<dbReference type="Pfam" id="PF00867">
    <property type="entry name" value="XPG_I"/>
    <property type="match status" value="1"/>
</dbReference>
<dbReference type="AlphaFoldDB" id="A0A9P1IHG6"/>
<dbReference type="GO" id="GO:0046872">
    <property type="term" value="F:metal ion binding"/>
    <property type="evidence" value="ECO:0007669"/>
    <property type="project" value="UniProtKB-KW"/>
</dbReference>
<keyword evidence="2" id="KW-0540">Nuclease</keyword>
<dbReference type="Gene3D" id="3.40.50.1010">
    <property type="entry name" value="5'-nuclease"/>
    <property type="match status" value="1"/>
</dbReference>
<dbReference type="GO" id="GO:0000724">
    <property type="term" value="P:double-strand break repair via homologous recombination"/>
    <property type="evidence" value="ECO:0007669"/>
    <property type="project" value="TreeGrafter"/>
</dbReference>
<dbReference type="OrthoDB" id="2959108at2759"/>
<dbReference type="SUPFAM" id="SSF47807">
    <property type="entry name" value="5' to 3' exonuclease, C-terminal subdomain"/>
    <property type="match status" value="1"/>
</dbReference>
<keyword evidence="7" id="KW-0460">Magnesium</keyword>
<dbReference type="InterPro" id="IPR029060">
    <property type="entry name" value="PIN-like_dom_sf"/>
</dbReference>
<dbReference type="EMBL" id="CANHGI010000003">
    <property type="protein sequence ID" value="CAI5445499.1"/>
    <property type="molecule type" value="Genomic_DNA"/>
</dbReference>
<evidence type="ECO:0000256" key="5">
    <source>
        <dbReference type="ARBA" id="ARBA00022763"/>
    </source>
</evidence>
<evidence type="ECO:0000256" key="10">
    <source>
        <dbReference type="SAM" id="MobiDB-lite"/>
    </source>
</evidence>
<dbReference type="GO" id="GO:0017108">
    <property type="term" value="F:5'-flap endonuclease activity"/>
    <property type="evidence" value="ECO:0007669"/>
    <property type="project" value="UniProtKB-ARBA"/>
</dbReference>
<evidence type="ECO:0000259" key="11">
    <source>
        <dbReference type="SMART" id="SM00484"/>
    </source>
</evidence>
<dbReference type="Pfam" id="PF00752">
    <property type="entry name" value="XPG_N"/>
    <property type="match status" value="1"/>
</dbReference>
<dbReference type="Gene3D" id="1.10.150.20">
    <property type="entry name" value="5' to 3' exonuclease, C-terminal subdomain"/>
    <property type="match status" value="1"/>
</dbReference>
<keyword evidence="14" id="KW-1185">Reference proteome</keyword>
<evidence type="ECO:0000256" key="1">
    <source>
        <dbReference type="ARBA" id="ARBA00001946"/>
    </source>
</evidence>
<dbReference type="SMART" id="SM00485">
    <property type="entry name" value="XPGN"/>
    <property type="match status" value="1"/>
</dbReference>
<keyword evidence="8" id="KW-0234">DNA repair</keyword>
<evidence type="ECO:0000256" key="7">
    <source>
        <dbReference type="ARBA" id="ARBA00022842"/>
    </source>
</evidence>
<dbReference type="InterPro" id="IPR006085">
    <property type="entry name" value="XPG_DNA_repair_N"/>
</dbReference>